<sequence>MYEPFCVYDNSNPTEENVSFEGATKLPLDEGEEHCAEVFDYWGECLQEIVTILMGGWVGTHLDDTDITAQFDFPG</sequence>
<reference evidence="1 2" key="1">
    <citation type="journal article" date="2020" name="Cell Host Microbe">
        <title>Functional and Genomic Variation between Human-Derived Isolates of Lachnospiraceae Reveals Inter- and Intra-Species Diversity.</title>
        <authorList>
            <person name="Sorbara M.T."/>
            <person name="Littmann E.R."/>
            <person name="Fontana E."/>
            <person name="Moody T.U."/>
            <person name="Kohout C.E."/>
            <person name="Gjonbalaj M."/>
            <person name="Eaton V."/>
            <person name="Seok R."/>
            <person name="Leiner I.M."/>
            <person name="Pamer E.G."/>
        </authorList>
    </citation>
    <scope>NUCLEOTIDE SEQUENCE [LARGE SCALE GENOMIC DNA]</scope>
    <source>
        <strain evidence="1 2">MSK.2.26</strain>
    </source>
</reference>
<dbReference type="AlphaFoldDB" id="A0ABD6LFT7"/>
<dbReference type="RefSeq" id="WP_038259954.1">
    <property type="nucleotide sequence ID" value="NZ_JAAISQ010000004.1"/>
</dbReference>
<dbReference type="Proteomes" id="UP000719916">
    <property type="component" value="Unassembled WGS sequence"/>
</dbReference>
<accession>A0ABD6LFT7</accession>
<evidence type="ECO:0000313" key="2">
    <source>
        <dbReference type="Proteomes" id="UP000719916"/>
    </source>
</evidence>
<name>A0ABD6LFT7_9FIRM</name>
<dbReference type="EMBL" id="JAAISW010000006">
    <property type="protein sequence ID" value="NSJ43247.1"/>
    <property type="molecule type" value="Genomic_DNA"/>
</dbReference>
<protein>
    <submittedName>
        <fullName evidence="1">Uncharacterized protein</fullName>
    </submittedName>
</protein>
<proteinExistence type="predicted"/>
<organism evidence="1 2">
    <name type="scientific">Enterocloster clostridioformis</name>
    <dbReference type="NCBI Taxonomy" id="1531"/>
    <lineage>
        <taxon>Bacteria</taxon>
        <taxon>Bacillati</taxon>
        <taxon>Bacillota</taxon>
        <taxon>Clostridia</taxon>
        <taxon>Lachnospirales</taxon>
        <taxon>Lachnospiraceae</taxon>
        <taxon>Enterocloster</taxon>
    </lineage>
</organism>
<gene>
    <name evidence="1" type="ORF">G5B26_06545</name>
</gene>
<evidence type="ECO:0000313" key="1">
    <source>
        <dbReference type="EMBL" id="NSJ43247.1"/>
    </source>
</evidence>
<comment type="caution">
    <text evidence="1">The sequence shown here is derived from an EMBL/GenBank/DDBJ whole genome shotgun (WGS) entry which is preliminary data.</text>
</comment>